<keyword evidence="4" id="KW-1185">Reference proteome</keyword>
<dbReference type="KEGG" id="cpra:CPter91_2919"/>
<organism evidence="1 3">
    <name type="scientific">Collimonas pratensis</name>
    <dbReference type="NCBI Taxonomy" id="279113"/>
    <lineage>
        <taxon>Bacteria</taxon>
        <taxon>Pseudomonadati</taxon>
        <taxon>Pseudomonadota</taxon>
        <taxon>Betaproteobacteria</taxon>
        <taxon>Burkholderiales</taxon>
        <taxon>Oxalobacteraceae</taxon>
        <taxon>Collimonas</taxon>
    </lineage>
</organism>
<accession>A0A127Q630</accession>
<gene>
    <name evidence="2" type="ORF">CPter291_2404</name>
    <name evidence="1" type="ORF">CPter91_2919</name>
</gene>
<name>A0A127Q630_9BURK</name>
<reference evidence="3 4" key="1">
    <citation type="submission" date="2015-11" db="EMBL/GenBank/DDBJ databases">
        <title>Exploring the genomic traits of fungus-feeding bacterial genus Collimonas.</title>
        <authorList>
            <person name="Song C."/>
            <person name="Schmidt R."/>
            <person name="de Jager V."/>
            <person name="Krzyzanowska D."/>
            <person name="Jongedijk E."/>
            <person name="Cankar K."/>
            <person name="Beekwilder J."/>
            <person name="van Veen A."/>
            <person name="de Boer W."/>
            <person name="van Veen J.A."/>
            <person name="Garbeva P."/>
        </authorList>
    </citation>
    <scope>NUCLEOTIDE SEQUENCE [LARGE SCALE GENOMIC DNA]</scope>
    <source>
        <strain evidence="2 4">Ter291</strain>
        <strain evidence="1 3">Ter91</strain>
    </source>
</reference>
<evidence type="ECO:0000313" key="1">
    <source>
        <dbReference type="EMBL" id="AMP05265.1"/>
    </source>
</evidence>
<evidence type="ECO:0000313" key="4">
    <source>
        <dbReference type="Proteomes" id="UP000074914"/>
    </source>
</evidence>
<dbReference type="Proteomes" id="UP000074914">
    <property type="component" value="Chromosome"/>
</dbReference>
<evidence type="ECO:0000313" key="3">
    <source>
        <dbReference type="Proteomes" id="UP000074561"/>
    </source>
</evidence>
<dbReference type="EMBL" id="CP013234">
    <property type="protein sequence ID" value="AMP05265.1"/>
    <property type="molecule type" value="Genomic_DNA"/>
</dbReference>
<dbReference type="PATRIC" id="fig|279113.10.peg.2398"/>
<sequence>MEKYEKAISNWQPLIHARKPFQRYKKNLQKVSGPYMHRKLIII</sequence>
<evidence type="ECO:0000313" key="2">
    <source>
        <dbReference type="EMBL" id="AMP14661.1"/>
    </source>
</evidence>
<protein>
    <submittedName>
        <fullName evidence="1">Uncharacterized protein</fullName>
    </submittedName>
</protein>
<dbReference type="AlphaFoldDB" id="A0A127Q630"/>
<dbReference type="Proteomes" id="UP000074561">
    <property type="component" value="Chromosome"/>
</dbReference>
<dbReference type="EMBL" id="CP013236">
    <property type="protein sequence ID" value="AMP14661.1"/>
    <property type="molecule type" value="Genomic_DNA"/>
</dbReference>
<proteinExistence type="predicted"/>